<feature type="domain" description="ENTH" evidence="2">
    <location>
        <begin position="20"/>
        <end position="153"/>
    </location>
</feature>
<dbReference type="RefSeq" id="XP_017870366.1">
    <property type="nucleotide sequence ID" value="XM_018014877.1"/>
</dbReference>
<reference evidence="3" key="2">
    <citation type="journal article" date="2016" name="G3 (Bethesda)">
        <title>Genome Evolution in Three Species of Cactophilic Drosophila.</title>
        <authorList>
            <person name="Sanchez-Flores A."/>
            <person name="Penazola F."/>
            <person name="Carpinteyro-Ponce J."/>
            <person name="Nazario-Yepiz N."/>
            <person name="Abreu-Goodger C."/>
            <person name="Machado C.A."/>
            <person name="Markow T.A."/>
        </authorList>
    </citation>
    <scope>NUCLEOTIDE SEQUENCE [LARGE SCALE GENOMIC DNA]</scope>
</reference>
<gene>
    <name evidence="4" type="primary">LOC108618744</name>
</gene>
<sequence length="666" mass="71903">MVDKFISMWKVRELADKVTNVVMNYTEIEGKVREATNDDPWGPTGPLMQELAHATFSYETFPEVMSMLWKRMLQDNKTNWRRTYKSLLLLNYLVRNGSERVVTSSREHIYDLRSLENYTFTDEGGKDQGINVRHKVRELIDFIQDDDRLREERKKAKKNKDKYIGMSSDAMGSRSGGYSGYSGGGAGGSGGYNDGDWRSNRGDNWYSDKSSADRYEDDDTQYDGEREGSDSDSPSPRRNYRYNDRASPAEVAVESKPTNLNMNIRSKAVSSPVSKQPTSSGTSKQPPPQKKINLGAAANFGKTPNAAGIHSPTHRDTPTTNSVDLMGGGSPSNNNNKSNTPINNNDLLDDLFKTCSTSPVQQSPKVEKTLNSAAVIIDDDDDFNPRAADAAPTQEFGDFATAFGSGSLPPSTGILPAPSNDEFADFNAFQSSSAATVSSTSVLDGNLLTTATPANDAFDLFNTATPAATATATTATDLLAGLGDLSIHQSMPMDNMLPPIAAVAGDNLLQPMCISNKNNNNINNNNNNNINTNGATTSASTQPTNVGATWSGNLKAGNLNIDLDNLLISKSAKSNAPAPSMNTLKTQSPARTQAPLNVQTGGGFGGLAPSPLTSPNLFGAPQQNIPQMQAQPAAFANFGAFQQQQQQQQQQHHNSNNNSSAFDLFQ</sequence>
<feature type="region of interest" description="Disordered" evidence="1">
    <location>
        <begin position="153"/>
        <end position="175"/>
    </location>
</feature>
<feature type="region of interest" description="Disordered" evidence="1">
    <location>
        <begin position="192"/>
        <end position="344"/>
    </location>
</feature>
<dbReference type="PANTHER" id="PTHR12276">
    <property type="entry name" value="EPSIN/ENT-RELATED"/>
    <property type="match status" value="1"/>
</dbReference>
<evidence type="ECO:0000313" key="3">
    <source>
        <dbReference type="Proteomes" id="UP000694904"/>
    </source>
</evidence>
<evidence type="ECO:0000256" key="1">
    <source>
        <dbReference type="SAM" id="MobiDB-lite"/>
    </source>
</evidence>
<proteinExistence type="predicted"/>
<dbReference type="GeneID" id="108618744"/>
<dbReference type="Proteomes" id="UP000694904">
    <property type="component" value="Chromosome 2"/>
</dbReference>
<name>A0ABM1PT30_DROAR</name>
<dbReference type="Gene3D" id="1.25.40.90">
    <property type="match status" value="1"/>
</dbReference>
<evidence type="ECO:0000259" key="2">
    <source>
        <dbReference type="PROSITE" id="PS50942"/>
    </source>
</evidence>
<dbReference type="Pfam" id="PF01417">
    <property type="entry name" value="ENTH"/>
    <property type="match status" value="1"/>
</dbReference>
<feature type="compositionally biased region" description="Polar residues" evidence="1">
    <location>
        <begin position="611"/>
        <end position="622"/>
    </location>
</feature>
<reference evidence="3" key="1">
    <citation type="journal article" date="1997" name="Nucleic Acids Res.">
        <title>tRNAscan-SE: a program for improved detection of transfer RNA genes in genomic sequence.</title>
        <authorList>
            <person name="Lowe T.M."/>
            <person name="Eddy S.R."/>
        </authorList>
    </citation>
    <scope>NUCLEOTIDE SEQUENCE [LARGE SCALE GENOMIC DNA]</scope>
</reference>
<dbReference type="PANTHER" id="PTHR12276:SF45">
    <property type="entry name" value="CLATHRIN INTERACTOR 1"/>
    <property type="match status" value="1"/>
</dbReference>
<dbReference type="CDD" id="cd16989">
    <property type="entry name" value="ENTH_EpsinR"/>
    <property type="match status" value="1"/>
</dbReference>
<dbReference type="PROSITE" id="PS50942">
    <property type="entry name" value="ENTH"/>
    <property type="match status" value="1"/>
</dbReference>
<feature type="compositionally biased region" description="Polar residues" evidence="1">
    <location>
        <begin position="256"/>
        <end position="284"/>
    </location>
</feature>
<feature type="region of interest" description="Disordered" evidence="1">
    <location>
        <begin position="640"/>
        <end position="666"/>
    </location>
</feature>
<dbReference type="SMART" id="SM00273">
    <property type="entry name" value="ENTH"/>
    <property type="match status" value="1"/>
</dbReference>
<feature type="compositionally biased region" description="Polar residues" evidence="1">
    <location>
        <begin position="581"/>
        <end position="599"/>
    </location>
</feature>
<accession>A0ABM1PT30</accession>
<reference evidence="4" key="3">
    <citation type="submission" date="2025-08" db="UniProtKB">
        <authorList>
            <consortium name="RefSeq"/>
        </authorList>
    </citation>
    <scope>IDENTIFICATION</scope>
    <source>
        <tissue evidence="4">Whole organism</tissue>
    </source>
</reference>
<dbReference type="InterPro" id="IPR013809">
    <property type="entry name" value="ENTH"/>
</dbReference>
<feature type="region of interest" description="Disordered" evidence="1">
    <location>
        <begin position="573"/>
        <end position="622"/>
    </location>
</feature>
<protein>
    <submittedName>
        <fullName evidence="4">Clathrin interactor 1 isoform X2</fullName>
    </submittedName>
</protein>
<dbReference type="InterPro" id="IPR008942">
    <property type="entry name" value="ENTH_VHS"/>
</dbReference>
<feature type="compositionally biased region" description="Low complexity" evidence="1">
    <location>
        <begin position="331"/>
        <end position="344"/>
    </location>
</feature>
<keyword evidence="3" id="KW-1185">Reference proteome</keyword>
<dbReference type="SUPFAM" id="SSF48464">
    <property type="entry name" value="ENTH/VHS domain"/>
    <property type="match status" value="1"/>
</dbReference>
<evidence type="ECO:0000313" key="4">
    <source>
        <dbReference type="RefSeq" id="XP_017870366.1"/>
    </source>
</evidence>
<organism evidence="3 4">
    <name type="scientific">Drosophila arizonae</name>
    <name type="common">Fruit fly</name>
    <dbReference type="NCBI Taxonomy" id="7263"/>
    <lineage>
        <taxon>Eukaryota</taxon>
        <taxon>Metazoa</taxon>
        <taxon>Ecdysozoa</taxon>
        <taxon>Arthropoda</taxon>
        <taxon>Hexapoda</taxon>
        <taxon>Insecta</taxon>
        <taxon>Pterygota</taxon>
        <taxon>Neoptera</taxon>
        <taxon>Endopterygota</taxon>
        <taxon>Diptera</taxon>
        <taxon>Brachycera</taxon>
        <taxon>Muscomorpha</taxon>
        <taxon>Ephydroidea</taxon>
        <taxon>Drosophilidae</taxon>
        <taxon>Drosophila</taxon>
    </lineage>
</organism>